<evidence type="ECO:0000313" key="4">
    <source>
        <dbReference type="Proteomes" id="UP000586827"/>
    </source>
</evidence>
<keyword evidence="4" id="KW-1185">Reference proteome</keyword>
<dbReference type="EMBL" id="JABELX010000009">
    <property type="protein sequence ID" value="NNH73211.1"/>
    <property type="molecule type" value="Genomic_DNA"/>
</dbReference>
<feature type="signal peptide" evidence="2">
    <location>
        <begin position="1"/>
        <end position="27"/>
    </location>
</feature>
<feature type="region of interest" description="Disordered" evidence="1">
    <location>
        <begin position="86"/>
        <end position="113"/>
    </location>
</feature>
<name>A0A849CHP7_9NOCA</name>
<accession>A0A849CHP7</accession>
<protein>
    <recommendedName>
        <fullName evidence="5">Secreted protein</fullName>
    </recommendedName>
</protein>
<comment type="caution">
    <text evidence="3">The sequence shown here is derived from an EMBL/GenBank/DDBJ whole genome shotgun (WGS) entry which is preliminary data.</text>
</comment>
<evidence type="ECO:0000256" key="1">
    <source>
        <dbReference type="SAM" id="MobiDB-lite"/>
    </source>
</evidence>
<organism evidence="3 4">
    <name type="scientific">Nocardia uniformis</name>
    <dbReference type="NCBI Taxonomy" id="53432"/>
    <lineage>
        <taxon>Bacteria</taxon>
        <taxon>Bacillati</taxon>
        <taxon>Actinomycetota</taxon>
        <taxon>Actinomycetes</taxon>
        <taxon>Mycobacteriales</taxon>
        <taxon>Nocardiaceae</taxon>
        <taxon>Nocardia</taxon>
    </lineage>
</organism>
<feature type="compositionally biased region" description="Polar residues" evidence="1">
    <location>
        <begin position="89"/>
        <end position="108"/>
    </location>
</feature>
<sequence length="127" mass="13985">MARSPGTWTSRLATLVVLVGAAACVPAALTPSIVAADSLVGSIRSERDFSDSTGWDHIDPKGWHHESRWSWQRAERDDNRRAYFEGLRAQQQPTTSWDRQDGGSQTWVPTPGADGGWAVCKPLARHC</sequence>
<dbReference type="AlphaFoldDB" id="A0A849CHP7"/>
<gene>
    <name evidence="3" type="ORF">HLB23_25705</name>
</gene>
<reference evidence="3 4" key="1">
    <citation type="submission" date="2020-05" db="EMBL/GenBank/DDBJ databases">
        <title>MicrobeNet Type strains.</title>
        <authorList>
            <person name="Nicholson A.C."/>
        </authorList>
    </citation>
    <scope>NUCLEOTIDE SEQUENCE [LARGE SCALE GENOMIC DNA]</scope>
    <source>
        <strain evidence="3 4">JCM 3224</strain>
    </source>
</reference>
<evidence type="ECO:0000256" key="2">
    <source>
        <dbReference type="SAM" id="SignalP"/>
    </source>
</evidence>
<keyword evidence="2" id="KW-0732">Signal</keyword>
<feature type="chain" id="PRO_5038577579" description="Secreted protein" evidence="2">
    <location>
        <begin position="28"/>
        <end position="127"/>
    </location>
</feature>
<evidence type="ECO:0000313" key="3">
    <source>
        <dbReference type="EMBL" id="NNH73211.1"/>
    </source>
</evidence>
<evidence type="ECO:0008006" key="5">
    <source>
        <dbReference type="Google" id="ProtNLM"/>
    </source>
</evidence>
<dbReference type="RefSeq" id="WP_157553385.1">
    <property type="nucleotide sequence ID" value="NZ_JABELX010000009.1"/>
</dbReference>
<dbReference type="Proteomes" id="UP000586827">
    <property type="component" value="Unassembled WGS sequence"/>
</dbReference>
<dbReference type="PROSITE" id="PS51257">
    <property type="entry name" value="PROKAR_LIPOPROTEIN"/>
    <property type="match status" value="1"/>
</dbReference>
<proteinExistence type="predicted"/>